<dbReference type="AlphaFoldDB" id="A0A0A9AHA5"/>
<proteinExistence type="predicted"/>
<accession>A0A0A9AHA5</accession>
<organism evidence="1">
    <name type="scientific">Arundo donax</name>
    <name type="common">Giant reed</name>
    <name type="synonym">Donax arundinaceus</name>
    <dbReference type="NCBI Taxonomy" id="35708"/>
    <lineage>
        <taxon>Eukaryota</taxon>
        <taxon>Viridiplantae</taxon>
        <taxon>Streptophyta</taxon>
        <taxon>Embryophyta</taxon>
        <taxon>Tracheophyta</taxon>
        <taxon>Spermatophyta</taxon>
        <taxon>Magnoliopsida</taxon>
        <taxon>Liliopsida</taxon>
        <taxon>Poales</taxon>
        <taxon>Poaceae</taxon>
        <taxon>PACMAD clade</taxon>
        <taxon>Arundinoideae</taxon>
        <taxon>Arundineae</taxon>
        <taxon>Arundo</taxon>
    </lineage>
</organism>
<reference evidence="1" key="1">
    <citation type="submission" date="2014-09" db="EMBL/GenBank/DDBJ databases">
        <authorList>
            <person name="Magalhaes I.L.F."/>
            <person name="Oliveira U."/>
            <person name="Santos F.R."/>
            <person name="Vidigal T.H.D.A."/>
            <person name="Brescovit A.D."/>
            <person name="Santos A.J."/>
        </authorList>
    </citation>
    <scope>NUCLEOTIDE SEQUENCE</scope>
    <source>
        <tissue evidence="1">Shoot tissue taken approximately 20 cm above the soil surface</tissue>
    </source>
</reference>
<reference evidence="1" key="2">
    <citation type="journal article" date="2015" name="Data Brief">
        <title>Shoot transcriptome of the giant reed, Arundo donax.</title>
        <authorList>
            <person name="Barrero R.A."/>
            <person name="Guerrero F.D."/>
            <person name="Moolhuijzen P."/>
            <person name="Goolsby J.A."/>
            <person name="Tidwell J."/>
            <person name="Bellgard S.E."/>
            <person name="Bellgard M.I."/>
        </authorList>
    </citation>
    <scope>NUCLEOTIDE SEQUENCE</scope>
    <source>
        <tissue evidence="1">Shoot tissue taken approximately 20 cm above the soil surface</tissue>
    </source>
</reference>
<protein>
    <submittedName>
        <fullName evidence="1">Uncharacterized protein</fullName>
    </submittedName>
</protein>
<dbReference type="EMBL" id="GBRH01251413">
    <property type="protein sequence ID" value="JAD46482.1"/>
    <property type="molecule type" value="Transcribed_RNA"/>
</dbReference>
<evidence type="ECO:0000313" key="1">
    <source>
        <dbReference type="EMBL" id="JAD46482.1"/>
    </source>
</evidence>
<sequence>MSSNNCYCKPLKNVSFQKKLYNNATH</sequence>
<name>A0A0A9AHA5_ARUDO</name>